<feature type="compositionally biased region" description="Low complexity" evidence="4">
    <location>
        <begin position="235"/>
        <end position="253"/>
    </location>
</feature>
<organism evidence="6 7">
    <name type="scientific">Phyllosticta capitalensis</name>
    <dbReference type="NCBI Taxonomy" id="121624"/>
    <lineage>
        <taxon>Eukaryota</taxon>
        <taxon>Fungi</taxon>
        <taxon>Dikarya</taxon>
        <taxon>Ascomycota</taxon>
        <taxon>Pezizomycotina</taxon>
        <taxon>Dothideomycetes</taxon>
        <taxon>Dothideomycetes incertae sedis</taxon>
        <taxon>Botryosphaeriales</taxon>
        <taxon>Phyllostictaceae</taxon>
        <taxon>Phyllosticta</taxon>
    </lineage>
</organism>
<evidence type="ECO:0000256" key="4">
    <source>
        <dbReference type="SAM" id="MobiDB-lite"/>
    </source>
</evidence>
<evidence type="ECO:0000256" key="3">
    <source>
        <dbReference type="ARBA" id="ARBA00023242"/>
    </source>
</evidence>
<dbReference type="InterPro" id="IPR016197">
    <property type="entry name" value="Chromo-like_dom_sf"/>
</dbReference>
<dbReference type="Gene3D" id="2.40.50.40">
    <property type="match status" value="1"/>
</dbReference>
<feature type="compositionally biased region" description="Basic and acidic residues" evidence="4">
    <location>
        <begin position="96"/>
        <end position="110"/>
    </location>
</feature>
<dbReference type="InterPro" id="IPR000953">
    <property type="entry name" value="Chromo/chromo_shadow_dom"/>
</dbReference>
<feature type="compositionally biased region" description="Basic residues" evidence="4">
    <location>
        <begin position="111"/>
        <end position="125"/>
    </location>
</feature>
<protein>
    <recommendedName>
        <fullName evidence="5">Chromo domain-containing protein</fullName>
    </recommendedName>
</protein>
<dbReference type="Proteomes" id="UP001492380">
    <property type="component" value="Unassembled WGS sequence"/>
</dbReference>
<dbReference type="InterPro" id="IPR051219">
    <property type="entry name" value="Heterochromatin_chromo-domain"/>
</dbReference>
<feature type="compositionally biased region" description="Pro residues" evidence="4">
    <location>
        <begin position="210"/>
        <end position="223"/>
    </location>
</feature>
<dbReference type="PROSITE" id="PS50013">
    <property type="entry name" value="CHROMO_2"/>
    <property type="match status" value="1"/>
</dbReference>
<evidence type="ECO:0000313" key="6">
    <source>
        <dbReference type="EMBL" id="KAK8247127.1"/>
    </source>
</evidence>
<feature type="compositionally biased region" description="Polar residues" evidence="4">
    <location>
        <begin position="334"/>
        <end position="343"/>
    </location>
</feature>
<proteinExistence type="predicted"/>
<dbReference type="EMBL" id="JBBWRZ010000001">
    <property type="protein sequence ID" value="KAK8247127.1"/>
    <property type="molecule type" value="Genomic_DNA"/>
</dbReference>
<feature type="region of interest" description="Disordered" evidence="4">
    <location>
        <begin position="87"/>
        <end position="343"/>
    </location>
</feature>
<sequence>MSPTWADDASDCSDISLTSTIESEPADDYDVDCIVARSPDDDGDFSYLVRWEGYPDHRNTWEPVESFASKEAVDQLWQERLEAEMAGRTPPFDVDAWQKDQNQRQIAKERRKEKRRQKRAKKRAGRLSIARNVPEKRIPSALSTVPDHPINKRRPRAVVPDDSEDDIPLVKRRSTNSLPQLQDKPKPASFPSQAGPRPSTLSSSLDRPRPAPTSNPSQPPYKPRPVAKMVSSAQPSSSKAGGSISGKAPAVQPAQPPQPFFQRSKPHKPNPLLQRPRGPRKKSSGHIQTSAEVFRLINAPRYASPEPNLEDLNFIDPATGGQDKATNEHFARQKNLQQGQRDT</sequence>
<evidence type="ECO:0000313" key="7">
    <source>
        <dbReference type="Proteomes" id="UP001492380"/>
    </source>
</evidence>
<gene>
    <name evidence="6" type="ORF">HDK90DRAFT_31539</name>
</gene>
<evidence type="ECO:0000259" key="5">
    <source>
        <dbReference type="PROSITE" id="PS50013"/>
    </source>
</evidence>
<dbReference type="Pfam" id="PF00385">
    <property type="entry name" value="Chromo"/>
    <property type="match status" value="1"/>
</dbReference>
<accession>A0ABR1Z3Z5</accession>
<dbReference type="PANTHER" id="PTHR22812">
    <property type="entry name" value="CHROMOBOX PROTEIN"/>
    <property type="match status" value="1"/>
</dbReference>
<name>A0ABR1Z3Z5_9PEZI</name>
<evidence type="ECO:0000256" key="1">
    <source>
        <dbReference type="ARBA" id="ARBA00004123"/>
    </source>
</evidence>
<dbReference type="SUPFAM" id="SSF54160">
    <property type="entry name" value="Chromo domain-like"/>
    <property type="match status" value="1"/>
</dbReference>
<feature type="domain" description="Chromo" evidence="5">
    <location>
        <begin position="29"/>
        <end position="88"/>
    </location>
</feature>
<dbReference type="SMART" id="SM00298">
    <property type="entry name" value="CHROMO"/>
    <property type="match status" value="1"/>
</dbReference>
<reference evidence="6 7" key="1">
    <citation type="submission" date="2024-04" db="EMBL/GenBank/DDBJ databases">
        <title>Phyllosticta paracitricarpa is synonymous to the EU quarantine fungus P. citricarpa based on phylogenomic analyses.</title>
        <authorList>
            <consortium name="Lawrence Berkeley National Laboratory"/>
            <person name="Van Ingen-Buijs V.A."/>
            <person name="Van Westerhoven A.C."/>
            <person name="Haridas S."/>
            <person name="Skiadas P."/>
            <person name="Martin F."/>
            <person name="Groenewald J.Z."/>
            <person name="Crous P.W."/>
            <person name="Seidl M.F."/>
        </authorList>
    </citation>
    <scope>NUCLEOTIDE SEQUENCE [LARGE SCALE GENOMIC DNA]</scope>
    <source>
        <strain evidence="6 7">CBS 123374</strain>
    </source>
</reference>
<comment type="subunit">
    <text evidence="2">Component of the NuA4 histone acetyltransferase complex.</text>
</comment>
<comment type="caution">
    <text evidence="6">The sequence shown here is derived from an EMBL/GenBank/DDBJ whole genome shotgun (WGS) entry which is preliminary data.</text>
</comment>
<dbReference type="InterPro" id="IPR023780">
    <property type="entry name" value="Chromo_domain"/>
</dbReference>
<keyword evidence="3" id="KW-0539">Nucleus</keyword>
<comment type="subcellular location">
    <subcellularLocation>
        <location evidence="1">Nucleus</location>
    </subcellularLocation>
</comment>
<evidence type="ECO:0000256" key="2">
    <source>
        <dbReference type="ARBA" id="ARBA00011353"/>
    </source>
</evidence>
<keyword evidence="7" id="KW-1185">Reference proteome</keyword>